<dbReference type="PRINTS" id="PR01159">
    <property type="entry name" value="DNAGYRASEB"/>
</dbReference>
<keyword evidence="7" id="KW-0460">Magnesium</keyword>
<dbReference type="Proteomes" id="UP000198336">
    <property type="component" value="Unassembled WGS sequence"/>
</dbReference>
<dbReference type="CDD" id="cd01030">
    <property type="entry name" value="TOPRIM_TopoIIA_like"/>
    <property type="match status" value="1"/>
</dbReference>
<dbReference type="InterPro" id="IPR018522">
    <property type="entry name" value="TopoIIA_CS"/>
</dbReference>
<accession>A0A226IAV5</accession>
<evidence type="ECO:0000259" key="12">
    <source>
        <dbReference type="PROSITE" id="PS50880"/>
    </source>
</evidence>
<evidence type="ECO:0000256" key="1">
    <source>
        <dbReference type="ARBA" id="ARBA00000185"/>
    </source>
</evidence>
<keyword evidence="9" id="KW-0238">DNA-binding</keyword>
<dbReference type="Pfam" id="PF01751">
    <property type="entry name" value="Toprim"/>
    <property type="match status" value="1"/>
</dbReference>
<keyword evidence="10 13" id="KW-0413">Isomerase</keyword>
<gene>
    <name evidence="13" type="ORF">B0A75_00955</name>
</gene>
<dbReference type="GO" id="GO:0006265">
    <property type="term" value="P:DNA topological change"/>
    <property type="evidence" value="ECO:0007669"/>
    <property type="project" value="InterPro"/>
</dbReference>
<dbReference type="InterPro" id="IPR020568">
    <property type="entry name" value="Ribosomal_Su5_D2-typ_SF"/>
</dbReference>
<dbReference type="InterPro" id="IPR000565">
    <property type="entry name" value="Topo_IIA_B"/>
</dbReference>
<evidence type="ECO:0000256" key="6">
    <source>
        <dbReference type="ARBA" id="ARBA00022840"/>
    </source>
</evidence>
<dbReference type="InterPro" id="IPR001241">
    <property type="entry name" value="Topo_IIA"/>
</dbReference>
<dbReference type="GO" id="GO:0046872">
    <property type="term" value="F:metal ion binding"/>
    <property type="evidence" value="ECO:0007669"/>
    <property type="project" value="UniProtKB-KW"/>
</dbReference>
<dbReference type="InterPro" id="IPR013759">
    <property type="entry name" value="Topo_IIA_B_C"/>
</dbReference>
<proteinExistence type="predicted"/>
<dbReference type="InterPro" id="IPR036890">
    <property type="entry name" value="HATPase_C_sf"/>
</dbReference>
<dbReference type="EC" id="5.6.2.2" evidence="3"/>
<comment type="catalytic activity">
    <reaction evidence="1">
        <text>ATP-dependent breakage, passage and rejoining of double-stranded DNA.</text>
        <dbReference type="EC" id="5.6.2.2"/>
    </reaction>
</comment>
<dbReference type="FunFam" id="3.40.50.670:FF:000006">
    <property type="entry name" value="DNA topoisomerase (ATP-hydrolyzing)"/>
    <property type="match status" value="1"/>
</dbReference>
<dbReference type="SUPFAM" id="SSF55874">
    <property type="entry name" value="ATPase domain of HSP90 chaperone/DNA topoisomerase II/histidine kinase"/>
    <property type="match status" value="1"/>
</dbReference>
<dbReference type="Pfam" id="PF00986">
    <property type="entry name" value="DNA_gyraseB_C"/>
    <property type="match status" value="1"/>
</dbReference>
<comment type="subunit">
    <text evidence="11">Heterotetramer composed of ParC and ParE.</text>
</comment>
<evidence type="ECO:0000256" key="11">
    <source>
        <dbReference type="ARBA" id="ARBA00063644"/>
    </source>
</evidence>
<organism evidence="13 14">
    <name type="scientific">Flavobacterium oncorhynchi</name>
    <dbReference type="NCBI Taxonomy" id="728056"/>
    <lineage>
        <taxon>Bacteria</taxon>
        <taxon>Pseudomonadati</taxon>
        <taxon>Bacteroidota</taxon>
        <taxon>Flavobacteriia</taxon>
        <taxon>Flavobacteriales</taxon>
        <taxon>Flavobacteriaceae</taxon>
        <taxon>Flavobacterium</taxon>
    </lineage>
</organism>
<evidence type="ECO:0000256" key="10">
    <source>
        <dbReference type="ARBA" id="ARBA00023235"/>
    </source>
</evidence>
<dbReference type="InterPro" id="IPR006171">
    <property type="entry name" value="TOPRIM_dom"/>
</dbReference>
<evidence type="ECO:0000256" key="7">
    <source>
        <dbReference type="ARBA" id="ARBA00022842"/>
    </source>
</evidence>
<dbReference type="CDD" id="cd00822">
    <property type="entry name" value="TopoII_Trans_DNA_gyrase"/>
    <property type="match status" value="1"/>
</dbReference>
<comment type="caution">
    <text evidence="13">The sequence shown here is derived from an EMBL/GenBank/DDBJ whole genome shotgun (WGS) entry which is preliminary data.</text>
</comment>
<dbReference type="InterPro" id="IPR013506">
    <property type="entry name" value="Topo_IIA_bsu_dom2"/>
</dbReference>
<keyword evidence="14" id="KW-1185">Reference proteome</keyword>
<dbReference type="FunFam" id="3.30.565.10:FF:000063">
    <property type="entry name" value="DNA topoisomerase (ATP-hydrolyzing)"/>
    <property type="match status" value="1"/>
</dbReference>
<dbReference type="SUPFAM" id="SSF54211">
    <property type="entry name" value="Ribosomal protein S5 domain 2-like"/>
    <property type="match status" value="1"/>
</dbReference>
<dbReference type="PRINTS" id="PR00418">
    <property type="entry name" value="TPI2FAMILY"/>
</dbReference>
<dbReference type="PANTHER" id="PTHR45866">
    <property type="entry name" value="DNA GYRASE/TOPOISOMERASE SUBUNIT B"/>
    <property type="match status" value="1"/>
</dbReference>
<dbReference type="GO" id="GO:0003918">
    <property type="term" value="F:DNA topoisomerase type II (double strand cut, ATP-hydrolyzing) activity"/>
    <property type="evidence" value="ECO:0007669"/>
    <property type="project" value="UniProtKB-EC"/>
</dbReference>
<dbReference type="SMART" id="SM00387">
    <property type="entry name" value="HATPase_c"/>
    <property type="match status" value="1"/>
</dbReference>
<dbReference type="GO" id="GO:0005524">
    <property type="term" value="F:ATP binding"/>
    <property type="evidence" value="ECO:0007669"/>
    <property type="project" value="UniProtKB-KW"/>
</dbReference>
<dbReference type="Pfam" id="PF00204">
    <property type="entry name" value="DNA_gyraseB"/>
    <property type="match status" value="1"/>
</dbReference>
<dbReference type="InterPro" id="IPR014721">
    <property type="entry name" value="Ribsml_uS5_D2-typ_fold_subgr"/>
</dbReference>
<evidence type="ECO:0000256" key="3">
    <source>
        <dbReference type="ARBA" id="ARBA00012895"/>
    </source>
</evidence>
<dbReference type="GO" id="GO:0003677">
    <property type="term" value="F:DNA binding"/>
    <property type="evidence" value="ECO:0007669"/>
    <property type="project" value="UniProtKB-KW"/>
</dbReference>
<evidence type="ECO:0000313" key="14">
    <source>
        <dbReference type="Proteomes" id="UP000198336"/>
    </source>
</evidence>
<dbReference type="AlphaFoldDB" id="A0A226IAV5"/>
<reference evidence="13 14" key="1">
    <citation type="submission" date="2016-11" db="EMBL/GenBank/DDBJ databases">
        <title>Whole genomes of Flavobacteriaceae.</title>
        <authorList>
            <person name="Stine C."/>
            <person name="Li C."/>
            <person name="Tadesse D."/>
        </authorList>
    </citation>
    <scope>NUCLEOTIDE SEQUENCE [LARGE SCALE GENOMIC DNA]</scope>
    <source>
        <strain evidence="13 14">CCUG 59446</strain>
    </source>
</reference>
<name>A0A226IAV5_9FLAO</name>
<keyword evidence="4" id="KW-0479">Metal-binding</keyword>
<keyword evidence="6" id="KW-0067">ATP-binding</keyword>
<dbReference type="Gene3D" id="3.30.565.10">
    <property type="entry name" value="Histidine kinase-like ATPase, C-terminal domain"/>
    <property type="match status" value="1"/>
</dbReference>
<dbReference type="Gene3D" id="3.30.230.10">
    <property type="match status" value="1"/>
</dbReference>
<keyword evidence="5" id="KW-0547">Nucleotide-binding</keyword>
<comment type="cofactor">
    <cofactor evidence="2">
        <name>Mg(2+)</name>
        <dbReference type="ChEBI" id="CHEBI:18420"/>
    </cofactor>
</comment>
<dbReference type="SUPFAM" id="SSF56719">
    <property type="entry name" value="Type II DNA topoisomerase"/>
    <property type="match status" value="1"/>
</dbReference>
<dbReference type="Gene3D" id="3.40.50.670">
    <property type="match status" value="1"/>
</dbReference>
<dbReference type="PROSITE" id="PS50880">
    <property type="entry name" value="TOPRIM"/>
    <property type="match status" value="1"/>
</dbReference>
<dbReference type="InterPro" id="IPR002288">
    <property type="entry name" value="DNA_gyrase_B_C"/>
</dbReference>
<keyword evidence="8" id="KW-0799">Topoisomerase</keyword>
<feature type="domain" description="Toprim" evidence="12">
    <location>
        <begin position="412"/>
        <end position="518"/>
    </location>
</feature>
<dbReference type="InterPro" id="IPR003594">
    <property type="entry name" value="HATPase_dom"/>
</dbReference>
<dbReference type="InterPro" id="IPR013760">
    <property type="entry name" value="Topo_IIA-like_dom_sf"/>
</dbReference>
<dbReference type="Pfam" id="PF02518">
    <property type="entry name" value="HATPase_c"/>
    <property type="match status" value="1"/>
</dbReference>
<evidence type="ECO:0000313" key="13">
    <source>
        <dbReference type="EMBL" id="OXB03535.1"/>
    </source>
</evidence>
<sequence>MLEQNQYTEDNIRSLDWKEHIRMRPGMYIGKLGDGSSPDDGIYILLKEVLDNCIDEFVMGSGKTIEVTIKDKTVSVRDYGRGIPLGKVVDVVSKMNTGGKYDSKAFQKSVGLNGVGTKAVNALSNYFRVESVRDDKQKAAEFSAGNLVSEEDVIDTTKRKGTKVTFTPDETIFKNYKFRLEYVIKMVKNYCYLNNGLTIIFNGEKYYSENGLRDLLEETISEDDLEYPIIHLKEHDIEVALTHSKTQYSEEYHSFVNGQNTTQGGTHLAAYREAVVKTIREFYNKNFEASDVRKSIVSAISIKVMEPVFESQTKTKLGSTDMGSDDGTPTVSVRTFVNDFIKTKLDNYLHKNPTTAEALLRKILQAERERKELSGIRKLATDRAKKANLHNKKLRDCRAHLPDTKNPRNLESTLFITEGDSASGSITKSRDVNTQAVFSLRGKPLNSYGMTKKIVYENEEFNLLQAALDIEDGLEKLRYNNIVIATDADVDGMHIRLLLITFFLQFFPELIKEGHLYILQTPLFRVRNKKETIYCYSEDERKDAIEKLKPKPEITRFKGLGEISPDEFKNFIGDTIRLDPVMMDKHTSIEQLLSFYMGKNTPDRQEFIIKNLKVEIDELEEA</sequence>
<dbReference type="EMBL" id="MUHA01000001">
    <property type="protein sequence ID" value="OXB03535.1"/>
    <property type="molecule type" value="Genomic_DNA"/>
</dbReference>
<evidence type="ECO:0000256" key="2">
    <source>
        <dbReference type="ARBA" id="ARBA00001946"/>
    </source>
</evidence>
<evidence type="ECO:0000256" key="5">
    <source>
        <dbReference type="ARBA" id="ARBA00022741"/>
    </source>
</evidence>
<evidence type="ECO:0000256" key="8">
    <source>
        <dbReference type="ARBA" id="ARBA00023029"/>
    </source>
</evidence>
<evidence type="ECO:0000256" key="9">
    <source>
        <dbReference type="ARBA" id="ARBA00023125"/>
    </source>
</evidence>
<evidence type="ECO:0000256" key="4">
    <source>
        <dbReference type="ARBA" id="ARBA00022723"/>
    </source>
</evidence>
<dbReference type="PANTHER" id="PTHR45866:SF2">
    <property type="entry name" value="DNA TOPOISOMERASE (ATP-HYDROLYZING)"/>
    <property type="match status" value="1"/>
</dbReference>
<dbReference type="PROSITE" id="PS00177">
    <property type="entry name" value="TOPOISOMERASE_II"/>
    <property type="match status" value="1"/>
</dbReference>
<protein>
    <recommendedName>
        <fullName evidence="3">DNA topoisomerase (ATP-hydrolyzing)</fullName>
        <ecNumber evidence="3">5.6.2.2</ecNumber>
    </recommendedName>
</protein>
<dbReference type="SMART" id="SM00433">
    <property type="entry name" value="TOP2c"/>
    <property type="match status" value="1"/>
</dbReference>
<dbReference type="RefSeq" id="WP_089052417.1">
    <property type="nucleotide sequence ID" value="NZ_MUHA01000001.1"/>
</dbReference>